<evidence type="ECO:0000256" key="6">
    <source>
        <dbReference type="ARBA" id="ARBA00022989"/>
    </source>
</evidence>
<feature type="transmembrane region" description="Helical" evidence="8">
    <location>
        <begin position="66"/>
        <end position="84"/>
    </location>
</feature>
<keyword evidence="4 8" id="KW-0812">Transmembrane</keyword>
<protein>
    <submittedName>
        <fullName evidence="9">Eight transmembrane protein EpsH</fullName>
    </submittedName>
</protein>
<sequence length="572" mass="63781">MNHPVQNKFGEISMTQTLPANATFSQGLPTAFPVSVPVAILFLGGLFAHSSFVIEEAQWLWNSEHYSFFPLAFLAFGWIAWERLQEHEVVFSNRLSFESMLLCVANLGILAIAFLAGSNWMGWVSFLLFLYTCSCILFSPETFASLRGVFAILLLIIPLPLNFDSTLVINLQKVATQQASLLLDFMGVFHSVSGVTVQLPGKEFMIDDACSGIRSLFSAITTMLVFAVYFRYGLIRVVLTLAQTALWVLIVNSLRVFFVVYAFNRWDAGLESGWRHDALGFASYLLMMLFAISTDQFFRYVFPIANRGRRKQEDLAVSRVYIARISQLLSKPFGKQTTNILAIALSVGFVIVGMGTIARASLLSTAPGPGSFEKDLVFELDEESLPATINDWQRTGFRAVNRDKSDPFGTNSMIWTYTRDGLIAQFSIDGAYSSFHDLWYCYSSIGWELRKSDNHELSAGGNAKSPEVATEYQLFRGSADEAYVIYSCIDSTGNTVAPPPPAETALRRLLNRLRSGNLLASDQNETTVPPVIQFQVYSNTNSDFSDAEFDELRRFFAEIRAVAKNKIAAASR</sequence>
<dbReference type="InterPro" id="IPR013426">
    <property type="entry name" value="EpsH-like"/>
</dbReference>
<dbReference type="HOGENOM" id="CLU_476384_0_0_0"/>
<dbReference type="NCBIfam" id="NF033780">
    <property type="entry name" value="exosort_XrtU_C"/>
    <property type="match status" value="1"/>
</dbReference>
<feature type="transmembrane region" description="Helical" evidence="8">
    <location>
        <begin position="123"/>
        <end position="140"/>
    </location>
</feature>
<reference evidence="10" key="1">
    <citation type="submission" date="2011-02" db="EMBL/GenBank/DDBJ databases">
        <title>The complete genome of Planctomyces brasiliensis DSM 5305.</title>
        <authorList>
            <person name="Lucas S."/>
            <person name="Copeland A."/>
            <person name="Lapidus A."/>
            <person name="Bruce D."/>
            <person name="Goodwin L."/>
            <person name="Pitluck S."/>
            <person name="Kyrpides N."/>
            <person name="Mavromatis K."/>
            <person name="Pagani I."/>
            <person name="Ivanova N."/>
            <person name="Ovchinnikova G."/>
            <person name="Lu M."/>
            <person name="Detter J.C."/>
            <person name="Han C."/>
            <person name="Land M."/>
            <person name="Hauser L."/>
            <person name="Markowitz V."/>
            <person name="Cheng J.-F."/>
            <person name="Hugenholtz P."/>
            <person name="Woyke T."/>
            <person name="Wu D."/>
            <person name="Tindall B."/>
            <person name="Pomrenke H.G."/>
            <person name="Brambilla E."/>
            <person name="Klenk H.-P."/>
            <person name="Eisen J.A."/>
        </authorList>
    </citation>
    <scope>NUCLEOTIDE SEQUENCE [LARGE SCALE GENOMIC DNA]</scope>
    <source>
        <strain evidence="10">ATCC 49424 / DSM 5305 / JCM 21570 / NBRC 103401 / IFAM 1448</strain>
    </source>
</reference>
<keyword evidence="7 8" id="KW-0472">Membrane</keyword>
<feature type="transmembrane region" description="Helical" evidence="8">
    <location>
        <begin position="281"/>
        <end position="302"/>
    </location>
</feature>
<evidence type="ECO:0000256" key="2">
    <source>
        <dbReference type="ARBA" id="ARBA00022475"/>
    </source>
</evidence>
<evidence type="ECO:0000313" key="9">
    <source>
        <dbReference type="EMBL" id="ADY61766.1"/>
    </source>
</evidence>
<evidence type="ECO:0000256" key="3">
    <source>
        <dbReference type="ARBA" id="ARBA00022670"/>
    </source>
</evidence>
<dbReference type="STRING" id="756272.Plabr_4192"/>
<dbReference type="NCBIfam" id="TIGR02602">
    <property type="entry name" value="8TM_EpsH"/>
    <property type="match status" value="1"/>
</dbReference>
<dbReference type="RefSeq" id="WP_013630471.1">
    <property type="nucleotide sequence ID" value="NC_015174.1"/>
</dbReference>
<evidence type="ECO:0000256" key="7">
    <source>
        <dbReference type="ARBA" id="ARBA00023136"/>
    </source>
</evidence>
<gene>
    <name evidence="9" type="ordered locus">Plabr_4192</name>
</gene>
<dbReference type="Pfam" id="PF09721">
    <property type="entry name" value="Exosortase_EpsH"/>
    <property type="match status" value="1"/>
</dbReference>
<dbReference type="GO" id="GO:0006508">
    <property type="term" value="P:proteolysis"/>
    <property type="evidence" value="ECO:0007669"/>
    <property type="project" value="UniProtKB-KW"/>
</dbReference>
<dbReference type="KEGG" id="pbs:Plabr_4192"/>
<dbReference type="AlphaFoldDB" id="F0SI64"/>
<feature type="transmembrane region" description="Helical" evidence="8">
    <location>
        <begin position="146"/>
        <end position="169"/>
    </location>
</feature>
<feature type="transmembrane region" description="Helical" evidence="8">
    <location>
        <begin position="340"/>
        <end position="362"/>
    </location>
</feature>
<organism evidence="9 10">
    <name type="scientific">Rubinisphaera brasiliensis (strain ATCC 49424 / DSM 5305 / JCM 21570 / IAM 15109 / NBRC 103401 / IFAM 1448)</name>
    <name type="common">Planctomyces brasiliensis</name>
    <dbReference type="NCBI Taxonomy" id="756272"/>
    <lineage>
        <taxon>Bacteria</taxon>
        <taxon>Pseudomonadati</taxon>
        <taxon>Planctomycetota</taxon>
        <taxon>Planctomycetia</taxon>
        <taxon>Planctomycetales</taxon>
        <taxon>Planctomycetaceae</taxon>
        <taxon>Rubinisphaera</taxon>
    </lineage>
</organism>
<dbReference type="EMBL" id="CP002546">
    <property type="protein sequence ID" value="ADY61766.1"/>
    <property type="molecule type" value="Genomic_DNA"/>
</dbReference>
<keyword evidence="10" id="KW-1185">Reference proteome</keyword>
<dbReference type="GO" id="GO:0008233">
    <property type="term" value="F:peptidase activity"/>
    <property type="evidence" value="ECO:0007669"/>
    <property type="project" value="UniProtKB-KW"/>
</dbReference>
<keyword evidence="5" id="KW-0378">Hydrolase</keyword>
<dbReference type="NCBIfam" id="TIGR04178">
    <property type="entry name" value="exo_archaeo"/>
    <property type="match status" value="1"/>
</dbReference>
<dbReference type="Proteomes" id="UP000006860">
    <property type="component" value="Chromosome"/>
</dbReference>
<feature type="transmembrane region" description="Helical" evidence="8">
    <location>
        <begin position="237"/>
        <end position="261"/>
    </location>
</feature>
<dbReference type="GO" id="GO:0005886">
    <property type="term" value="C:plasma membrane"/>
    <property type="evidence" value="ECO:0007669"/>
    <property type="project" value="UniProtKB-SubCell"/>
</dbReference>
<name>F0SI64_RUBBR</name>
<dbReference type="OrthoDB" id="292749at2"/>
<dbReference type="InterPro" id="IPR019127">
    <property type="entry name" value="Exosortase"/>
</dbReference>
<evidence type="ECO:0000256" key="5">
    <source>
        <dbReference type="ARBA" id="ARBA00022801"/>
    </source>
</evidence>
<feature type="transmembrane region" description="Helical" evidence="8">
    <location>
        <begin position="211"/>
        <end position="230"/>
    </location>
</feature>
<keyword evidence="3" id="KW-0645">Protease</keyword>
<accession>F0SI64</accession>
<dbReference type="eggNOG" id="ENOG5033NSR">
    <property type="taxonomic scope" value="Bacteria"/>
</dbReference>
<proteinExistence type="predicted"/>
<dbReference type="InterPro" id="IPR026392">
    <property type="entry name" value="Exo/Archaeosortase_dom"/>
</dbReference>
<evidence type="ECO:0000256" key="4">
    <source>
        <dbReference type="ARBA" id="ARBA00022692"/>
    </source>
</evidence>
<comment type="subcellular location">
    <subcellularLocation>
        <location evidence="1">Cell membrane</location>
        <topology evidence="1">Multi-pass membrane protein</topology>
    </subcellularLocation>
</comment>
<keyword evidence="2" id="KW-1003">Cell membrane</keyword>
<feature type="transmembrane region" description="Helical" evidence="8">
    <location>
        <begin position="34"/>
        <end position="54"/>
    </location>
</feature>
<keyword evidence="6 8" id="KW-1133">Transmembrane helix</keyword>
<evidence type="ECO:0000256" key="1">
    <source>
        <dbReference type="ARBA" id="ARBA00004651"/>
    </source>
</evidence>
<feature type="transmembrane region" description="Helical" evidence="8">
    <location>
        <begin position="181"/>
        <end position="199"/>
    </location>
</feature>
<evidence type="ECO:0000256" key="8">
    <source>
        <dbReference type="SAM" id="Phobius"/>
    </source>
</evidence>
<feature type="transmembrane region" description="Helical" evidence="8">
    <location>
        <begin position="96"/>
        <end position="116"/>
    </location>
</feature>
<evidence type="ECO:0000313" key="10">
    <source>
        <dbReference type="Proteomes" id="UP000006860"/>
    </source>
</evidence>